<dbReference type="GO" id="GO:0005737">
    <property type="term" value="C:cytoplasm"/>
    <property type="evidence" value="ECO:0007669"/>
    <property type="project" value="TreeGrafter"/>
</dbReference>
<proteinExistence type="predicted"/>
<dbReference type="EnsemblBacteria" id="ACA40105">
    <property type="protein sequence ID" value="ACA40105"/>
    <property type="gene ID" value="Bsph_2554"/>
</dbReference>
<dbReference type="CDD" id="cd07067">
    <property type="entry name" value="HP_PGM_like"/>
    <property type="match status" value="1"/>
</dbReference>
<accession>B1HYE4</accession>
<dbReference type="Proteomes" id="UP000002164">
    <property type="component" value="Chromosome"/>
</dbReference>
<dbReference type="AlphaFoldDB" id="B1HYE4"/>
<dbReference type="SUPFAM" id="SSF53254">
    <property type="entry name" value="Phosphoglycerate mutase-like"/>
    <property type="match status" value="1"/>
</dbReference>
<dbReference type="GO" id="GO:0016791">
    <property type="term" value="F:phosphatase activity"/>
    <property type="evidence" value="ECO:0007669"/>
    <property type="project" value="TreeGrafter"/>
</dbReference>
<dbReference type="KEGG" id="lsp:Bsph_2554"/>
<name>B1HYE4_LYSSC</name>
<dbReference type="Pfam" id="PF00300">
    <property type="entry name" value="His_Phos_1"/>
    <property type="match status" value="1"/>
</dbReference>
<organism evidence="1 2">
    <name type="scientific">Lysinibacillus sphaericus (strain C3-41)</name>
    <dbReference type="NCBI Taxonomy" id="444177"/>
    <lineage>
        <taxon>Bacteria</taxon>
        <taxon>Bacillati</taxon>
        <taxon>Bacillota</taxon>
        <taxon>Bacilli</taxon>
        <taxon>Bacillales</taxon>
        <taxon>Bacillaceae</taxon>
        <taxon>Lysinibacillus</taxon>
    </lineage>
</organism>
<dbReference type="InterPro" id="IPR013078">
    <property type="entry name" value="His_Pase_superF_clade-1"/>
</dbReference>
<gene>
    <name evidence="1" type="ordered locus">Bsph_2554</name>
</gene>
<reference evidence="1 2" key="1">
    <citation type="journal article" date="2008" name="J. Bacteriol.">
        <title>Complete genome sequence of the mosquitocidal bacterium Bacillus sphaericus C3-41 and comparison with those of closely related Bacillus species.</title>
        <authorList>
            <person name="Hu X."/>
            <person name="Fan W."/>
            <person name="Han B."/>
            <person name="Liu H."/>
            <person name="Zheng D."/>
            <person name="Li Q."/>
            <person name="Dong W."/>
            <person name="Yan J."/>
            <person name="Gao M."/>
            <person name="Berry C."/>
            <person name="Yuan Z."/>
        </authorList>
    </citation>
    <scope>NUCLEOTIDE SEQUENCE [LARGE SCALE GENOMIC DNA]</scope>
    <source>
        <strain evidence="1 2">C3-41</strain>
    </source>
</reference>
<dbReference type="PANTHER" id="PTHR48100:SF59">
    <property type="entry name" value="ADENOSYLCOBALAMIN_ALPHA-RIBAZOLE PHOSPHATASE"/>
    <property type="match status" value="1"/>
</dbReference>
<dbReference type="PANTHER" id="PTHR48100">
    <property type="entry name" value="BROAD-SPECIFICITY PHOSPHATASE YOR283W-RELATED"/>
    <property type="match status" value="1"/>
</dbReference>
<protein>
    <submittedName>
        <fullName evidence="1">Phosphoglycerate mutase</fullName>
    </submittedName>
</protein>
<dbReference type="Gene3D" id="3.40.50.1240">
    <property type="entry name" value="Phosphoglycerate mutase-like"/>
    <property type="match status" value="1"/>
</dbReference>
<evidence type="ECO:0000313" key="2">
    <source>
        <dbReference type="Proteomes" id="UP000002164"/>
    </source>
</evidence>
<dbReference type="HOGENOM" id="CLU_033323_12_2_9"/>
<evidence type="ECO:0000313" key="1">
    <source>
        <dbReference type="EMBL" id="ACA40105.1"/>
    </source>
</evidence>
<dbReference type="InterPro" id="IPR050275">
    <property type="entry name" value="PGM_Phosphatase"/>
</dbReference>
<dbReference type="EMBL" id="CP000817">
    <property type="protein sequence ID" value="ACA40105.1"/>
    <property type="molecule type" value="Genomic_DNA"/>
</dbReference>
<dbReference type="InterPro" id="IPR029033">
    <property type="entry name" value="His_PPase_superfam"/>
</dbReference>
<sequence>MSVVAFDNRKTTFIYMVRHGESPYVGNERTRGLTVKGHLGAQSIADVLKSEGIDIILSSPYTRSILTVEPLAKQLSQEVIVCEELKERIFSSEEKRLPDSQLFPLLEKSFLDPNFAIEGGESNTDCQTRAVRALKELLITYEGQKVVIGTHALVMTLMMGYFHETYNLDFLLQTTKPDIYKMEFRGQQLVGVKRLGM</sequence>